<organism evidence="1 2">
    <name type="scientific">Dolichospermum compactum NIES-806</name>
    <dbReference type="NCBI Taxonomy" id="1973481"/>
    <lineage>
        <taxon>Bacteria</taxon>
        <taxon>Bacillati</taxon>
        <taxon>Cyanobacteriota</taxon>
        <taxon>Cyanophyceae</taxon>
        <taxon>Nostocales</taxon>
        <taxon>Aphanizomenonaceae</taxon>
        <taxon>Dolichospermum</taxon>
        <taxon>Dolichospermum compactum</taxon>
    </lineage>
</organism>
<dbReference type="EMBL" id="AP018316">
    <property type="protein sequence ID" value="BAZ86878.1"/>
    <property type="molecule type" value="Genomic_DNA"/>
</dbReference>
<evidence type="ECO:0000313" key="1">
    <source>
        <dbReference type="EMBL" id="BAZ86878.1"/>
    </source>
</evidence>
<evidence type="ECO:0000313" key="2">
    <source>
        <dbReference type="Proteomes" id="UP000218702"/>
    </source>
</evidence>
<dbReference type="Proteomes" id="UP000218702">
    <property type="component" value="Chromosome"/>
</dbReference>
<dbReference type="GO" id="GO:0004519">
    <property type="term" value="F:endonuclease activity"/>
    <property type="evidence" value="ECO:0007669"/>
    <property type="project" value="InterPro"/>
</dbReference>
<accession>A0A1Z4V608</accession>
<dbReference type="GO" id="GO:0110001">
    <property type="term" value="C:toxin-antitoxin complex"/>
    <property type="evidence" value="ECO:0007669"/>
    <property type="project" value="InterPro"/>
</dbReference>
<evidence type="ECO:0008006" key="3">
    <source>
        <dbReference type="Google" id="ProtNLM"/>
    </source>
</evidence>
<dbReference type="AlphaFoldDB" id="A0A1Z4V608"/>
<dbReference type="KEGG" id="dcm:NIES806_30950"/>
<dbReference type="GO" id="GO:0003723">
    <property type="term" value="F:RNA binding"/>
    <property type="evidence" value="ECO:0007669"/>
    <property type="project" value="InterPro"/>
</dbReference>
<dbReference type="RefSeq" id="WP_096668604.1">
    <property type="nucleotide sequence ID" value="NZ_AP018316.1"/>
</dbReference>
<name>A0A1Z4V608_9CYAN</name>
<dbReference type="InterPro" id="IPR018669">
    <property type="entry name" value="Toxin_HigB"/>
</dbReference>
<proteinExistence type="predicted"/>
<dbReference type="Pfam" id="PF09907">
    <property type="entry name" value="HigB_toxin"/>
    <property type="match status" value="1"/>
</dbReference>
<reference evidence="1 2" key="1">
    <citation type="submission" date="2017-06" db="EMBL/GenBank/DDBJ databases">
        <title>Genome sequencing of cyanobaciteial culture collection at National Institute for Environmental Studies (NIES).</title>
        <authorList>
            <person name="Hirose Y."/>
            <person name="Shimura Y."/>
            <person name="Fujisawa T."/>
            <person name="Nakamura Y."/>
            <person name="Kawachi M."/>
        </authorList>
    </citation>
    <scope>NUCLEOTIDE SEQUENCE [LARGE SCALE GENOMIC DNA]</scope>
    <source>
        <strain evidence="1 2">NIES-806</strain>
    </source>
</reference>
<dbReference type="OrthoDB" id="9799912at2"/>
<gene>
    <name evidence="1" type="ORF">NIES806_30950</name>
</gene>
<sequence>MHVISRKKLREYCQEHADCCEALDDWYFTVSKANWGNLVEVQSVYPKAESVGNLTVFNIKGNKYRLIASINYENQVIYIKYVLTHAEYDKDYWKNDPYF</sequence>
<protein>
    <recommendedName>
        <fullName evidence="3">Type II toxin-antitoxin system HigB family toxin</fullName>
    </recommendedName>
</protein>
<keyword evidence="2" id="KW-1185">Reference proteome</keyword>